<evidence type="ECO:0000313" key="1">
    <source>
        <dbReference type="EMBL" id="KAK5899649.1"/>
    </source>
</evidence>
<keyword evidence="2" id="KW-1185">Reference proteome</keyword>
<gene>
    <name evidence="1" type="ORF">CesoFtcFv8_009108</name>
</gene>
<accession>A0AAN8H4S7</accession>
<protein>
    <submittedName>
        <fullName evidence="1">Uncharacterized protein</fullName>
    </submittedName>
</protein>
<sequence length="138" mass="14410">MSSACSAAAFMDSTMARNWGPNSPSGLTGASSKTFLAGSVTAACCSQRWRWICVIQAAILSWETAAATHSVSAVLAALPISSASSVGQQHDVVRCCRRLKRTLVRPVSLAGDILVLGGGQHRAPSGDQVGLPNTEERR</sequence>
<dbReference type="EMBL" id="JAULUE010002052">
    <property type="protein sequence ID" value="KAK5899649.1"/>
    <property type="molecule type" value="Genomic_DNA"/>
</dbReference>
<evidence type="ECO:0000313" key="2">
    <source>
        <dbReference type="Proteomes" id="UP001335648"/>
    </source>
</evidence>
<name>A0AAN8H4S7_9TELE</name>
<dbReference type="AlphaFoldDB" id="A0AAN8H4S7"/>
<proteinExistence type="predicted"/>
<organism evidence="1 2">
    <name type="scientific">Champsocephalus esox</name>
    <name type="common">pike icefish</name>
    <dbReference type="NCBI Taxonomy" id="159716"/>
    <lineage>
        <taxon>Eukaryota</taxon>
        <taxon>Metazoa</taxon>
        <taxon>Chordata</taxon>
        <taxon>Craniata</taxon>
        <taxon>Vertebrata</taxon>
        <taxon>Euteleostomi</taxon>
        <taxon>Actinopterygii</taxon>
        <taxon>Neopterygii</taxon>
        <taxon>Teleostei</taxon>
        <taxon>Neoteleostei</taxon>
        <taxon>Acanthomorphata</taxon>
        <taxon>Eupercaria</taxon>
        <taxon>Perciformes</taxon>
        <taxon>Notothenioidei</taxon>
        <taxon>Channichthyidae</taxon>
        <taxon>Champsocephalus</taxon>
    </lineage>
</organism>
<comment type="caution">
    <text evidence="1">The sequence shown here is derived from an EMBL/GenBank/DDBJ whole genome shotgun (WGS) entry which is preliminary data.</text>
</comment>
<reference evidence="1 2" key="1">
    <citation type="journal article" date="2023" name="Mol. Biol. Evol.">
        <title>Genomics of Secondarily Temperate Adaptation in the Only Non-Antarctic Icefish.</title>
        <authorList>
            <person name="Rivera-Colon A.G."/>
            <person name="Rayamajhi N."/>
            <person name="Minhas B.F."/>
            <person name="Madrigal G."/>
            <person name="Bilyk K.T."/>
            <person name="Yoon V."/>
            <person name="Hune M."/>
            <person name="Gregory S."/>
            <person name="Cheng C.H.C."/>
            <person name="Catchen J.M."/>
        </authorList>
    </citation>
    <scope>NUCLEOTIDE SEQUENCE [LARGE SCALE GENOMIC DNA]</scope>
    <source>
        <strain evidence="1">JC2023a</strain>
    </source>
</reference>
<dbReference type="Proteomes" id="UP001335648">
    <property type="component" value="Unassembled WGS sequence"/>
</dbReference>